<dbReference type="InterPro" id="IPR050611">
    <property type="entry name" value="ABCF"/>
</dbReference>
<feature type="transmembrane region" description="Helical" evidence="6">
    <location>
        <begin position="81"/>
        <end position="102"/>
    </location>
</feature>
<dbReference type="SUPFAM" id="SSF52540">
    <property type="entry name" value="P-loop containing nucleoside triphosphate hydrolases"/>
    <property type="match status" value="2"/>
</dbReference>
<feature type="domain" description="PXA" evidence="10">
    <location>
        <begin position="153"/>
        <end position="342"/>
    </location>
</feature>
<dbReference type="GO" id="GO:0016887">
    <property type="term" value="F:ATP hydrolysis activity"/>
    <property type="evidence" value="ECO:0007669"/>
    <property type="project" value="InterPro"/>
</dbReference>
<feature type="region of interest" description="Disordered" evidence="5">
    <location>
        <begin position="719"/>
        <end position="760"/>
    </location>
</feature>
<keyword evidence="2" id="KW-0547">Nucleotide-binding</keyword>
<sequence length="1996" mass="222490">MSTAGSIPDPPPPYSPPGSPAPDPAAEGPSSNAPEEPVPEPGPVAEPFPRLDEIPFPLKVGAGIVLFLSIASRVIPNFRTIFFTAIWTSIITLVLTILVIIVTAHRRRPNEAATQPLKNIKPLAFTRPARFQAELDAIKKDESFVRAALYPPSEKISDAVGEIIELIIRSFVSEWYQRITPDPAFSYQVEKTLRHALYALWTRAEKLDPVEIAVGKVVPLLTTHLSEFASAEKVVKGKHLDKELTESEELDMAVASKYKDGRLHAAVKVGYTDSKTLQQDYLRRLVTKLLPLILPEKEMKSRAVSVLVREIVSCSVLLPVVTLMTDPDFWNRTIETLGRSALQERKTVRKLRAALEQHTSPKAKLHKRLSPRADARTFERFIRSIRHCNSLPDVRLMRNEITNQLRRDADFQDQVYLQRLEMAKKLLDQKIAYLQSGSKNPASAGNQPQSGAPRNGSIAAEQHTLVQILKSPSGITYFMEYMDRQNRLKLVQFWMVVDGLRNPLEDDPAEDDDSVPSGLSWGSSDRNDIGQIYEAYISIPELQIPDKSRQLVRKFLKSGKSASKLQYYQARGAVLRAQTAVYEDMHEHDLPGFKTSDLFLNYSTSVQNRPHAPGHSPPTSPRSGLQVPDPASDGRRTLTPLQFKPPADKNDLLSARSSQDEQRPKLFDDDWVSNDLSQSRGSLKEELFSESSVQEDSVSPSNGVVEAMEAALNDILGERPTSTNRSIDDVVTPLTPESGRSSGEITRPASTQPIYPKRTSSRKANSLAALGLVNDAAPKAVFADEEIFAEETAKALEDQGFSSDPTSDYDDAEVHEAAPGDLGLAEAISELTLSINKLYTQDAVVSSMLKKAELTNNAAELRILNKSRASLQREIRRKELQRQQYIVQESDNSLYGRANISIKQPIVGSDQGKEYAIYIIEVYRKAGDQFPAAEWAVARRYREFLKLYEDLRAKYSSVKSLEFPRKHMVMKLQRDFLDKRRAALETYLRSLLLIPDVCRSREFRSFLSQQSLPPIPDANEVDNAGEADFISKLYNSIADGMGDVIGTVPRLEQLSAAASSLTGFPGLTNPSDPKSKLKARTAEGGEMSVEDAEAEIIAYEIKEAVPFVKPICDLFLEVFDLNKGSSWLKGRAVVVVLHQLLGGTIERKVREHVKNLTNEESIERYIHLLRDNLWAEKKFILNRPPRTVKEKSHSKREAKWMLSTLITDRLWCDFAADLPHCGTTPQQKACKRDIKNTTEQHSAPIPHHQTGKDPLAMSVETQLLRAIPGLDNVLTEYCVGFLKYAINSEISDADDELQNAVASVTAILQSAAMDTPSESITATVDSMVKQLMPAEGLTKRSATGTNRKLEQTINMSSRSGVSGTMNLVGSIDLEATASRKVESRVDKKKLEKAERKIKAKQDKKLHKNVEYEASKLISTADDTKSYEEFYMQVNPLQLGSSSAGKSKDIKVENVDVQIAGKRILTDTTLTLAYGRRYGLVGQNGIGKSTLLRALSRRELNVPTHISILHVEQEITGDDTAALQAVLDADVWRKHLLAEQDRLNALLTELENTPLAQQNRPDVQSKEELGSLLSDVHEKLAEMESDKAESRAASILFGLGFSAEKQQFATKTFSGGWRMRLALARALFCKPDLLLLDEPSNMLDVPSIVFLSEYLQGYPSTVLVVSHDRAFLNEVATDIIHQHSERLDYYKGGNFDAFYATKEERRKTAIREYENQMAYRKHLQTFIDKFRYNAAKSSEAQSRIKKLEKLPVLEPPEAEYSVHFAFPSVEKLSPPIMQMSGVSFAYRPGYPIVSNVDLDVQLDSRIGIVGPNGAGKTTVLKLITGQLQPSAGMISRHGRLRVGFFAQHNLDYLDPKLSPLSFCAREFPGRTDEEYRRHLGAFGITGTVGLQRMELLSGGQKSRVAFACLGLKNPQVLVLDEPTNHLDVEAMDALSDALKNFEGGVLMVSHDVTILQNVCTSLWVCEGGKVEHFEGTVKQYKKRILDQARENGVVQQH</sequence>
<dbReference type="Pfam" id="PF08628">
    <property type="entry name" value="Nexin_C"/>
    <property type="match status" value="1"/>
</dbReference>
<keyword evidence="6" id="KW-0472">Membrane</keyword>
<feature type="domain" description="PX" evidence="8">
    <location>
        <begin position="896"/>
        <end position="1014"/>
    </location>
</feature>
<feature type="region of interest" description="Disordered" evidence="5">
    <location>
        <begin position="1"/>
        <end position="46"/>
    </location>
</feature>
<dbReference type="Gene3D" id="1.10.167.10">
    <property type="entry name" value="Regulator of G-protein Signalling 4, domain 2"/>
    <property type="match status" value="1"/>
</dbReference>
<dbReference type="InterPro" id="IPR003593">
    <property type="entry name" value="AAA+_ATPase"/>
</dbReference>
<evidence type="ECO:0000259" key="7">
    <source>
        <dbReference type="PROSITE" id="PS50132"/>
    </source>
</evidence>
<dbReference type="GO" id="GO:0005524">
    <property type="term" value="F:ATP binding"/>
    <property type="evidence" value="ECO:0007669"/>
    <property type="project" value="UniProtKB-KW"/>
</dbReference>
<gene>
    <name evidence="11" type="ORF">Dda_5108</name>
</gene>
<feature type="compositionally biased region" description="Basic and acidic residues" evidence="5">
    <location>
        <begin position="658"/>
        <end position="668"/>
    </location>
</feature>
<dbReference type="GO" id="GO:0035091">
    <property type="term" value="F:phosphatidylinositol binding"/>
    <property type="evidence" value="ECO:0007669"/>
    <property type="project" value="InterPro"/>
</dbReference>
<feature type="compositionally biased region" description="Polar residues" evidence="5">
    <location>
        <begin position="738"/>
        <end position="753"/>
    </location>
</feature>
<dbReference type="InterPro" id="IPR044926">
    <property type="entry name" value="RGS_subdomain_2"/>
</dbReference>
<dbReference type="InterPro" id="IPR036305">
    <property type="entry name" value="RGS_sf"/>
</dbReference>
<dbReference type="SUPFAM" id="SSF64268">
    <property type="entry name" value="PX domain"/>
    <property type="match status" value="1"/>
</dbReference>
<keyword evidence="4" id="KW-0175">Coiled coil</keyword>
<name>A0AAD6IZN4_DREDA</name>
<evidence type="ECO:0000256" key="2">
    <source>
        <dbReference type="ARBA" id="ARBA00022741"/>
    </source>
</evidence>
<keyword evidence="6" id="KW-0812">Transmembrane</keyword>
<dbReference type="PROSITE" id="PS00211">
    <property type="entry name" value="ABC_TRANSPORTER_1"/>
    <property type="match status" value="1"/>
</dbReference>
<dbReference type="CDD" id="cd06876">
    <property type="entry name" value="PX_MDM1p"/>
    <property type="match status" value="1"/>
</dbReference>
<evidence type="ECO:0000256" key="1">
    <source>
        <dbReference type="ARBA" id="ARBA00022737"/>
    </source>
</evidence>
<dbReference type="PROSITE" id="PS50195">
    <property type="entry name" value="PX"/>
    <property type="match status" value="1"/>
</dbReference>
<feature type="region of interest" description="Disordered" evidence="5">
    <location>
        <begin position="605"/>
        <end position="674"/>
    </location>
</feature>
<accession>A0AAD6IZN4</accession>
<dbReference type="EMBL" id="JAQGDS010000006">
    <property type="protein sequence ID" value="KAJ6259471.1"/>
    <property type="molecule type" value="Genomic_DNA"/>
</dbReference>
<dbReference type="Pfam" id="PF02194">
    <property type="entry name" value="PXA"/>
    <property type="match status" value="1"/>
</dbReference>
<dbReference type="InterPro" id="IPR032781">
    <property type="entry name" value="ABC_tran_Xtn"/>
</dbReference>
<dbReference type="Pfam" id="PF00005">
    <property type="entry name" value="ABC_tran"/>
    <property type="match status" value="2"/>
</dbReference>
<feature type="domain" description="ABC transporter" evidence="9">
    <location>
        <begin position="1449"/>
        <end position="1716"/>
    </location>
</feature>
<evidence type="ECO:0000259" key="10">
    <source>
        <dbReference type="PROSITE" id="PS51207"/>
    </source>
</evidence>
<keyword evidence="1" id="KW-0677">Repeat</keyword>
<keyword evidence="3" id="KW-0067">ATP-binding</keyword>
<keyword evidence="12" id="KW-1185">Reference proteome</keyword>
<feature type="transmembrane region" description="Helical" evidence="6">
    <location>
        <begin position="56"/>
        <end position="75"/>
    </location>
</feature>
<dbReference type="InterPro" id="IPR003114">
    <property type="entry name" value="Phox_assoc"/>
</dbReference>
<proteinExistence type="predicted"/>
<dbReference type="InterPro" id="IPR036871">
    <property type="entry name" value="PX_dom_sf"/>
</dbReference>
<dbReference type="Pfam" id="PF12848">
    <property type="entry name" value="ABC_tran_Xtn"/>
    <property type="match status" value="1"/>
</dbReference>
<dbReference type="PANTHER" id="PTHR19211:SF117">
    <property type="entry name" value="ATP-BINDING CASSETTE SUB-FAMILY F MEMBER 3"/>
    <property type="match status" value="1"/>
</dbReference>
<evidence type="ECO:0000259" key="8">
    <source>
        <dbReference type="PROSITE" id="PS50195"/>
    </source>
</evidence>
<comment type="caution">
    <text evidence="11">The sequence shown here is derived from an EMBL/GenBank/DDBJ whole genome shotgun (WGS) entry which is preliminary data.</text>
</comment>
<dbReference type="Gene3D" id="3.30.1520.10">
    <property type="entry name" value="Phox-like domain"/>
    <property type="match status" value="1"/>
</dbReference>
<reference evidence="11" key="1">
    <citation type="submission" date="2023-01" db="EMBL/GenBank/DDBJ databases">
        <title>The chitinases involved in constricting ring structure development in the nematode-trapping fungus Drechslerella dactyloides.</title>
        <authorList>
            <person name="Wang R."/>
            <person name="Zhang L."/>
            <person name="Tang P."/>
            <person name="Li S."/>
            <person name="Liang L."/>
        </authorList>
    </citation>
    <scope>NUCLEOTIDE SEQUENCE</scope>
    <source>
        <strain evidence="11">YMF1.00031</strain>
    </source>
</reference>
<dbReference type="Proteomes" id="UP001221413">
    <property type="component" value="Unassembled WGS sequence"/>
</dbReference>
<feature type="compositionally biased region" description="Pro residues" evidence="5">
    <location>
        <begin position="8"/>
        <end position="23"/>
    </location>
</feature>
<dbReference type="PROSITE" id="PS50132">
    <property type="entry name" value="RGS"/>
    <property type="match status" value="1"/>
</dbReference>
<feature type="domain" description="ABC transporter" evidence="9">
    <location>
        <begin position="1776"/>
        <end position="1991"/>
    </location>
</feature>
<dbReference type="Pfam" id="PF00787">
    <property type="entry name" value="PX"/>
    <property type="match status" value="1"/>
</dbReference>
<dbReference type="SMART" id="SM00315">
    <property type="entry name" value="RGS"/>
    <property type="match status" value="1"/>
</dbReference>
<feature type="domain" description="RGS" evidence="7">
    <location>
        <begin position="464"/>
        <end position="603"/>
    </location>
</feature>
<dbReference type="CDD" id="cd03221">
    <property type="entry name" value="ABCF_EF-3"/>
    <property type="match status" value="2"/>
</dbReference>
<dbReference type="InterPro" id="IPR001683">
    <property type="entry name" value="PX_dom"/>
</dbReference>
<evidence type="ECO:0000259" key="9">
    <source>
        <dbReference type="PROSITE" id="PS50893"/>
    </source>
</evidence>
<dbReference type="PROSITE" id="PS50893">
    <property type="entry name" value="ABC_TRANSPORTER_2"/>
    <property type="match status" value="2"/>
</dbReference>
<dbReference type="InterPro" id="IPR016137">
    <property type="entry name" value="RGS"/>
</dbReference>
<evidence type="ECO:0000313" key="12">
    <source>
        <dbReference type="Proteomes" id="UP001221413"/>
    </source>
</evidence>
<protein>
    <submittedName>
        <fullName evidence="11">Uncharacterized protein</fullName>
    </submittedName>
</protein>
<dbReference type="SUPFAM" id="SSF48097">
    <property type="entry name" value="Regulator of G-protein signaling, RGS"/>
    <property type="match status" value="1"/>
</dbReference>
<dbReference type="InterPro" id="IPR013937">
    <property type="entry name" value="Sorting_nexin_C"/>
</dbReference>
<dbReference type="InterPro" id="IPR027417">
    <property type="entry name" value="P-loop_NTPase"/>
</dbReference>
<dbReference type="Pfam" id="PF00615">
    <property type="entry name" value="RGS"/>
    <property type="match status" value="1"/>
</dbReference>
<feature type="coiled-coil region" evidence="4">
    <location>
        <begin position="861"/>
        <end position="888"/>
    </location>
</feature>
<keyword evidence="6" id="KW-1133">Transmembrane helix</keyword>
<evidence type="ECO:0000256" key="4">
    <source>
        <dbReference type="SAM" id="Coils"/>
    </source>
</evidence>
<dbReference type="SMART" id="SM00312">
    <property type="entry name" value="PX"/>
    <property type="match status" value="1"/>
</dbReference>
<dbReference type="InterPro" id="IPR003439">
    <property type="entry name" value="ABC_transporter-like_ATP-bd"/>
</dbReference>
<organism evidence="11 12">
    <name type="scientific">Drechslerella dactyloides</name>
    <name type="common">Nematode-trapping fungus</name>
    <name type="synonym">Arthrobotrys dactyloides</name>
    <dbReference type="NCBI Taxonomy" id="74499"/>
    <lineage>
        <taxon>Eukaryota</taxon>
        <taxon>Fungi</taxon>
        <taxon>Dikarya</taxon>
        <taxon>Ascomycota</taxon>
        <taxon>Pezizomycotina</taxon>
        <taxon>Orbiliomycetes</taxon>
        <taxon>Orbiliales</taxon>
        <taxon>Orbiliaceae</taxon>
        <taxon>Drechslerella</taxon>
    </lineage>
</organism>
<dbReference type="InterPro" id="IPR017871">
    <property type="entry name" value="ABC_transporter-like_CS"/>
</dbReference>
<dbReference type="FunFam" id="3.40.50.300:FF:000104">
    <property type="entry name" value="ATP-binding cassette sub-family F member 3"/>
    <property type="match status" value="1"/>
</dbReference>
<dbReference type="PROSITE" id="PS51207">
    <property type="entry name" value="PXA"/>
    <property type="match status" value="1"/>
</dbReference>
<feature type="coiled-coil region" evidence="4">
    <location>
        <begin position="1383"/>
        <end position="1410"/>
    </location>
</feature>
<evidence type="ECO:0000313" key="11">
    <source>
        <dbReference type="EMBL" id="KAJ6259471.1"/>
    </source>
</evidence>
<evidence type="ECO:0000256" key="3">
    <source>
        <dbReference type="ARBA" id="ARBA00022840"/>
    </source>
</evidence>
<dbReference type="SMART" id="SM00313">
    <property type="entry name" value="PXA"/>
    <property type="match status" value="1"/>
</dbReference>
<evidence type="ECO:0000256" key="5">
    <source>
        <dbReference type="SAM" id="MobiDB-lite"/>
    </source>
</evidence>
<dbReference type="PANTHER" id="PTHR19211">
    <property type="entry name" value="ATP-BINDING TRANSPORT PROTEIN-RELATED"/>
    <property type="match status" value="1"/>
</dbReference>
<evidence type="ECO:0000256" key="6">
    <source>
        <dbReference type="SAM" id="Phobius"/>
    </source>
</evidence>
<dbReference type="SMART" id="SM00382">
    <property type="entry name" value="AAA"/>
    <property type="match status" value="2"/>
</dbReference>
<dbReference type="Gene3D" id="3.40.50.300">
    <property type="entry name" value="P-loop containing nucleotide triphosphate hydrolases"/>
    <property type="match status" value="2"/>
</dbReference>
<dbReference type="FunFam" id="3.40.50.300:FF:000882">
    <property type="entry name" value="Translation initiation regulator (Gcn20)"/>
    <property type="match status" value="1"/>
</dbReference>
<feature type="compositionally biased region" description="Low complexity" evidence="5">
    <location>
        <begin position="24"/>
        <end position="35"/>
    </location>
</feature>